<dbReference type="Pfam" id="PF13193">
    <property type="entry name" value="AMP-binding_C"/>
    <property type="match status" value="1"/>
</dbReference>
<dbReference type="GO" id="GO:0004467">
    <property type="term" value="F:long-chain fatty acid-CoA ligase activity"/>
    <property type="evidence" value="ECO:0007669"/>
    <property type="project" value="UniProtKB-EC"/>
</dbReference>
<reference evidence="6" key="1">
    <citation type="journal article" date="2019" name="Int. J. Syst. Evol. Microbiol.">
        <title>The Global Catalogue of Microorganisms (GCM) 10K type strain sequencing project: providing services to taxonomists for standard genome sequencing and annotation.</title>
        <authorList>
            <consortium name="The Broad Institute Genomics Platform"/>
            <consortium name="The Broad Institute Genome Sequencing Center for Infectious Disease"/>
            <person name="Wu L."/>
            <person name="Ma J."/>
        </authorList>
    </citation>
    <scope>NUCLEOTIDE SEQUENCE [LARGE SCALE GENOMIC DNA]</scope>
    <source>
        <strain evidence="6">KCTC 42087</strain>
    </source>
</reference>
<name>A0ABW1AH07_9ACTN</name>
<dbReference type="RefSeq" id="WP_378291168.1">
    <property type="nucleotide sequence ID" value="NZ_JBHSON010000123.1"/>
</dbReference>
<evidence type="ECO:0000256" key="1">
    <source>
        <dbReference type="ARBA" id="ARBA00006432"/>
    </source>
</evidence>
<organism evidence="5 6">
    <name type="scientific">Actinomadura rugatobispora</name>
    <dbReference type="NCBI Taxonomy" id="1994"/>
    <lineage>
        <taxon>Bacteria</taxon>
        <taxon>Bacillati</taxon>
        <taxon>Actinomycetota</taxon>
        <taxon>Actinomycetes</taxon>
        <taxon>Streptosporangiales</taxon>
        <taxon>Thermomonosporaceae</taxon>
        <taxon>Actinomadura</taxon>
    </lineage>
</organism>
<evidence type="ECO:0000313" key="5">
    <source>
        <dbReference type="EMBL" id="MFC5753781.1"/>
    </source>
</evidence>
<evidence type="ECO:0000313" key="6">
    <source>
        <dbReference type="Proteomes" id="UP001596074"/>
    </source>
</evidence>
<dbReference type="NCBIfam" id="NF004837">
    <property type="entry name" value="PRK06187.1"/>
    <property type="match status" value="1"/>
</dbReference>
<dbReference type="PANTHER" id="PTHR43201">
    <property type="entry name" value="ACYL-COA SYNTHETASE"/>
    <property type="match status" value="1"/>
</dbReference>
<dbReference type="InterPro" id="IPR000873">
    <property type="entry name" value="AMP-dep_synth/lig_dom"/>
</dbReference>
<dbReference type="SUPFAM" id="SSF56801">
    <property type="entry name" value="Acetyl-CoA synthetase-like"/>
    <property type="match status" value="1"/>
</dbReference>
<proteinExistence type="inferred from homology"/>
<accession>A0ABW1AH07</accession>
<comment type="similarity">
    <text evidence="1">Belongs to the ATP-dependent AMP-binding enzyme family.</text>
</comment>
<dbReference type="InterPro" id="IPR042099">
    <property type="entry name" value="ANL_N_sf"/>
</dbReference>
<dbReference type="InterPro" id="IPR025110">
    <property type="entry name" value="AMP-bd_C"/>
</dbReference>
<dbReference type="Pfam" id="PF00501">
    <property type="entry name" value="AMP-binding"/>
    <property type="match status" value="1"/>
</dbReference>
<feature type="domain" description="AMP-dependent synthetase/ligase" evidence="3">
    <location>
        <begin position="18"/>
        <end position="370"/>
    </location>
</feature>
<gene>
    <name evidence="5" type="ORF">ACFPZN_49880</name>
</gene>
<comment type="caution">
    <text evidence="5">The sequence shown here is derived from an EMBL/GenBank/DDBJ whole genome shotgun (WGS) entry which is preliminary data.</text>
</comment>
<dbReference type="Proteomes" id="UP001596074">
    <property type="component" value="Unassembled WGS sequence"/>
</dbReference>
<evidence type="ECO:0000256" key="2">
    <source>
        <dbReference type="ARBA" id="ARBA00022598"/>
    </source>
</evidence>
<evidence type="ECO:0000259" key="3">
    <source>
        <dbReference type="Pfam" id="PF00501"/>
    </source>
</evidence>
<dbReference type="PANTHER" id="PTHR43201:SF5">
    <property type="entry name" value="MEDIUM-CHAIN ACYL-COA LIGASE ACSF2, MITOCHONDRIAL"/>
    <property type="match status" value="1"/>
</dbReference>
<dbReference type="EMBL" id="JBHSON010000123">
    <property type="protein sequence ID" value="MFC5753781.1"/>
    <property type="molecule type" value="Genomic_DNA"/>
</dbReference>
<keyword evidence="6" id="KW-1185">Reference proteome</keyword>
<evidence type="ECO:0000259" key="4">
    <source>
        <dbReference type="Pfam" id="PF13193"/>
    </source>
</evidence>
<dbReference type="InterPro" id="IPR045851">
    <property type="entry name" value="AMP-bd_C_sf"/>
</dbReference>
<dbReference type="Gene3D" id="3.40.50.12780">
    <property type="entry name" value="N-terminal domain of ligase-like"/>
    <property type="match status" value="1"/>
</dbReference>
<dbReference type="CDD" id="cd17631">
    <property type="entry name" value="FACL_FadD13-like"/>
    <property type="match status" value="1"/>
</dbReference>
<feature type="domain" description="AMP-binding enzyme C-terminal" evidence="4">
    <location>
        <begin position="421"/>
        <end position="496"/>
    </location>
</feature>
<dbReference type="Gene3D" id="3.30.300.30">
    <property type="match status" value="1"/>
</dbReference>
<protein>
    <submittedName>
        <fullName evidence="5">Long-chain-fatty-acid--CoA ligase</fullName>
        <ecNumber evidence="5">6.2.1.3</ecNumber>
    </submittedName>
</protein>
<sequence length="515" mass="55369">MSFGKGPVVEYRVVSIVRDHARERGGAPAVTGDGRTVTYAELDARSSRAAQGLRAAGLGAGSRVGYVGKNAPEFFDLLFGAAKLGAVLAPVNWRLTAEEIAAIIADSGAAVTVVDAEFAALASRLPGRAVVTGEAYEEWLAARPASDPGHTGTPDDVVVQLYTSGTTGVPKGVQLTNANFAIGERMARRWRLDGSSVSLVPMPLFHIGGTGWALAGLYAGCRQVLVRDLDPAALVDTVERERVTNAFIVPAVLQFMCQVPDAGGRDYSALRAITYGASPITSEVLRRALETFRAPLFQLYGMTETTGAIVQLEPEDHDPDGPRRHLMRSAGRPYDWVELKIVDPATGAERAPGEPGELLVRSSQNTPGYWNRPAETAALLAGDGWLRTGDAGHLDAEGYLFLTDRIKDMIVTGAENVYPIEVEEVLASHPDIVDVAVIGVPDERWGETVKAVVVPRPGASPAEEEILRYARERLAGFKRPRSVDFVEALPRNPSGKILKRELRAPYWEGMGRTIA</sequence>
<dbReference type="EC" id="6.2.1.3" evidence="5"/>
<keyword evidence="2 5" id="KW-0436">Ligase</keyword>